<name>A0A922L4S8_DERFA</name>
<dbReference type="EMBL" id="ASGP02000003">
    <property type="protein sequence ID" value="KAH9517841.1"/>
    <property type="molecule type" value="Genomic_DNA"/>
</dbReference>
<protein>
    <submittedName>
        <fullName evidence="2">Uncharacterized protein</fullName>
    </submittedName>
</protein>
<evidence type="ECO:0000256" key="1">
    <source>
        <dbReference type="SAM" id="MobiDB-lite"/>
    </source>
</evidence>
<feature type="region of interest" description="Disordered" evidence="1">
    <location>
        <begin position="22"/>
        <end position="46"/>
    </location>
</feature>
<evidence type="ECO:0000313" key="2">
    <source>
        <dbReference type="EMBL" id="KAH9517841.1"/>
    </source>
</evidence>
<gene>
    <name evidence="2" type="ORF">DERF_008464</name>
</gene>
<dbReference type="AlphaFoldDB" id="A0A922L4S8"/>
<feature type="compositionally biased region" description="Low complexity" evidence="1">
    <location>
        <begin position="22"/>
        <end position="44"/>
    </location>
</feature>
<proteinExistence type="predicted"/>
<organism evidence="2 3">
    <name type="scientific">Dermatophagoides farinae</name>
    <name type="common">American house dust mite</name>
    <dbReference type="NCBI Taxonomy" id="6954"/>
    <lineage>
        <taxon>Eukaryota</taxon>
        <taxon>Metazoa</taxon>
        <taxon>Ecdysozoa</taxon>
        <taxon>Arthropoda</taxon>
        <taxon>Chelicerata</taxon>
        <taxon>Arachnida</taxon>
        <taxon>Acari</taxon>
        <taxon>Acariformes</taxon>
        <taxon>Sarcoptiformes</taxon>
        <taxon>Astigmata</taxon>
        <taxon>Psoroptidia</taxon>
        <taxon>Analgoidea</taxon>
        <taxon>Pyroglyphidae</taxon>
        <taxon>Dermatophagoidinae</taxon>
        <taxon>Dermatophagoides</taxon>
    </lineage>
</organism>
<dbReference type="Proteomes" id="UP000790347">
    <property type="component" value="Unassembled WGS sequence"/>
</dbReference>
<keyword evidence="3" id="KW-1185">Reference proteome</keyword>
<sequence>MSYLVCLYFGGGIGVCSLCLYSSSSSSSSPTSTSTSTTSTSTTTNHQEKKYISLAFFFTENTTP</sequence>
<reference evidence="2" key="1">
    <citation type="submission" date="2013-05" db="EMBL/GenBank/DDBJ databases">
        <authorList>
            <person name="Yim A.K.Y."/>
            <person name="Chan T.F."/>
            <person name="Ji K.M."/>
            <person name="Liu X.Y."/>
            <person name="Zhou J.W."/>
            <person name="Li R.Q."/>
            <person name="Yang K.Y."/>
            <person name="Li J."/>
            <person name="Li M."/>
            <person name="Law P.T.W."/>
            <person name="Wu Y.L."/>
            <person name="Cai Z.L."/>
            <person name="Qin H."/>
            <person name="Bao Y."/>
            <person name="Leung R.K.K."/>
            <person name="Ng P.K.S."/>
            <person name="Zou J."/>
            <person name="Zhong X.J."/>
            <person name="Ran P.X."/>
            <person name="Zhong N.S."/>
            <person name="Liu Z.G."/>
            <person name="Tsui S.K.W."/>
        </authorList>
    </citation>
    <scope>NUCLEOTIDE SEQUENCE</scope>
    <source>
        <strain evidence="2">Derf</strain>
        <tissue evidence="2">Whole organism</tissue>
    </source>
</reference>
<comment type="caution">
    <text evidence="2">The sequence shown here is derived from an EMBL/GenBank/DDBJ whole genome shotgun (WGS) entry which is preliminary data.</text>
</comment>
<accession>A0A922L4S8</accession>
<evidence type="ECO:0000313" key="3">
    <source>
        <dbReference type="Proteomes" id="UP000790347"/>
    </source>
</evidence>
<reference evidence="2" key="2">
    <citation type="journal article" date="2022" name="Res Sq">
        <title>Comparative Genomics Reveals Insights into the Divergent Evolution of Astigmatic Mites and Household Pest Adaptations.</title>
        <authorList>
            <person name="Xiong Q."/>
            <person name="Wan A.T.-Y."/>
            <person name="Liu X.-Y."/>
            <person name="Fung C.S.-H."/>
            <person name="Xiao X."/>
            <person name="Malainual N."/>
            <person name="Hou J."/>
            <person name="Wang L."/>
            <person name="Wang M."/>
            <person name="Yang K."/>
            <person name="Cui Y."/>
            <person name="Leung E."/>
            <person name="Nong W."/>
            <person name="Shin S.-K."/>
            <person name="Au S."/>
            <person name="Jeong K.Y."/>
            <person name="Chew F.T."/>
            <person name="Hui J."/>
            <person name="Leung T.F."/>
            <person name="Tungtrongchitr A."/>
            <person name="Zhong N."/>
            <person name="Liu Z."/>
            <person name="Tsui S."/>
        </authorList>
    </citation>
    <scope>NUCLEOTIDE SEQUENCE</scope>
    <source>
        <strain evidence="2">Derf</strain>
        <tissue evidence="2">Whole organism</tissue>
    </source>
</reference>